<dbReference type="SUPFAM" id="SSF49785">
    <property type="entry name" value="Galactose-binding domain-like"/>
    <property type="match status" value="1"/>
</dbReference>
<keyword evidence="8" id="KW-1185">Reference proteome</keyword>
<dbReference type="PANTHER" id="PTHR42732:SF1">
    <property type="entry name" value="BETA-MANNOSIDASE"/>
    <property type="match status" value="1"/>
</dbReference>
<dbReference type="Pfam" id="PF02836">
    <property type="entry name" value="Glyco_hydro_2_C"/>
    <property type="match status" value="1"/>
</dbReference>
<dbReference type="RefSeq" id="WP_182805521.1">
    <property type="nucleotide sequence ID" value="NZ_CP060007.1"/>
</dbReference>
<comment type="similarity">
    <text evidence="1">Belongs to the glycosyl hydrolase 2 family.</text>
</comment>
<dbReference type="Pfam" id="PF02837">
    <property type="entry name" value="Glyco_hydro_2_N"/>
    <property type="match status" value="1"/>
</dbReference>
<organism evidence="7 8">
    <name type="scientific">Lacibacter sediminis</name>
    <dbReference type="NCBI Taxonomy" id="2760713"/>
    <lineage>
        <taxon>Bacteria</taxon>
        <taxon>Pseudomonadati</taxon>
        <taxon>Bacteroidota</taxon>
        <taxon>Chitinophagia</taxon>
        <taxon>Chitinophagales</taxon>
        <taxon>Chitinophagaceae</taxon>
        <taxon>Lacibacter</taxon>
    </lineage>
</organism>
<evidence type="ECO:0000256" key="3">
    <source>
        <dbReference type="ARBA" id="ARBA00023295"/>
    </source>
</evidence>
<dbReference type="InterPro" id="IPR006101">
    <property type="entry name" value="Glyco_hydro_2"/>
</dbReference>
<keyword evidence="3" id="KW-0326">Glycosidase</keyword>
<dbReference type="PANTHER" id="PTHR42732">
    <property type="entry name" value="BETA-GALACTOSIDASE"/>
    <property type="match status" value="1"/>
</dbReference>
<dbReference type="Gene3D" id="3.20.20.80">
    <property type="entry name" value="Glycosidases"/>
    <property type="match status" value="1"/>
</dbReference>
<reference evidence="8" key="1">
    <citation type="submission" date="2020-08" db="EMBL/GenBank/DDBJ databases">
        <title>Lacibacter sp. S13-6-6 genome sequencing.</title>
        <authorList>
            <person name="Jin L."/>
        </authorList>
    </citation>
    <scope>NUCLEOTIDE SEQUENCE [LARGE SCALE GENOMIC DNA]</scope>
    <source>
        <strain evidence="8">S13-6-6</strain>
    </source>
</reference>
<dbReference type="SUPFAM" id="SSF49303">
    <property type="entry name" value="beta-Galactosidase/glucuronidase domain"/>
    <property type="match status" value="1"/>
</dbReference>
<dbReference type="InterPro" id="IPR051913">
    <property type="entry name" value="GH2_Domain-Containing"/>
</dbReference>
<dbReference type="InterPro" id="IPR008979">
    <property type="entry name" value="Galactose-bd-like_sf"/>
</dbReference>
<evidence type="ECO:0000256" key="2">
    <source>
        <dbReference type="ARBA" id="ARBA00022801"/>
    </source>
</evidence>
<keyword evidence="2" id="KW-0378">Hydrolase</keyword>
<evidence type="ECO:0000313" key="7">
    <source>
        <dbReference type="EMBL" id="QNA45987.1"/>
    </source>
</evidence>
<feature type="domain" description="Glycoside hydrolase family 2 catalytic" evidence="5">
    <location>
        <begin position="313"/>
        <end position="594"/>
    </location>
</feature>
<dbReference type="AlphaFoldDB" id="A0A7G5XKI4"/>
<dbReference type="EMBL" id="CP060007">
    <property type="protein sequence ID" value="QNA45987.1"/>
    <property type="molecule type" value="Genomic_DNA"/>
</dbReference>
<dbReference type="Pfam" id="PF00703">
    <property type="entry name" value="Glyco_hydro_2"/>
    <property type="match status" value="1"/>
</dbReference>
<name>A0A7G5XKI4_9BACT</name>
<evidence type="ECO:0000259" key="6">
    <source>
        <dbReference type="Pfam" id="PF02837"/>
    </source>
</evidence>
<evidence type="ECO:0000259" key="5">
    <source>
        <dbReference type="Pfam" id="PF02836"/>
    </source>
</evidence>
<dbReference type="InterPro" id="IPR017853">
    <property type="entry name" value="GH"/>
</dbReference>
<dbReference type="KEGG" id="lacs:H4075_07310"/>
<dbReference type="SUPFAM" id="SSF51445">
    <property type="entry name" value="(Trans)glycosidases"/>
    <property type="match status" value="1"/>
</dbReference>
<dbReference type="InterPro" id="IPR036156">
    <property type="entry name" value="Beta-gal/glucu_dom_sf"/>
</dbReference>
<dbReference type="InterPro" id="IPR013783">
    <property type="entry name" value="Ig-like_fold"/>
</dbReference>
<sequence length="679" mass="77764">MNLLLKTIPLLFLFQCLILSGYSQTISLNGDWTFSIDPMQRGEASRWHEPWKIKEGDTSLLVAGFDQVAVPHNWSLDPRYNIIGKAWYRKAFKLSAPIADKEVRLHFEAVFNKARIFINGSLAGYHEGGYTPFTITITKYVKPSEINFISVEVDNSWDEFTIPGARVSDNSNAQVFPWYEFGGITRDVSLLISNKVYVSNQKIESTPDLNTGKASVKIFTWVENKYNEDKTVTLNYAIKNRTTGKILPNNNRQEVFIKAYTRQLVEMNLSLNKEEVLLWDCDNPNLYDVHTSLVQSGTNINDYETYFGIRTFTVKGTQLLLNGKPIRMAGANRQSDHPVYGSTEPDTIAQLDMMLMRKGQMIFSRLSHTPLSRHFYKWADEHGYLIIAEITNWQLSPVQMTSQRIKDAFEAQMKEMVENFWNSPSIVAYSTGNEYASWTTEGDEWTRYQMEKFRELDTTRLMTFVAIGTAASVTNLNLAHNSFRYCDFLNFNNYSNADGLTKNLENIHNRFPDKPIFISETGVRSDQVKSEEERIKHLEGVINVVKTHPYAVGFAYWTFNDYLSRYTSTNKSGYRPWGIVDENRKPKDLYKAFQSKLSPVLVTTSKDNVLIKGVNDFPSYTLTNHVLKIMVADKVISTHELPVIEPGNTIEIKVSKLQAKSRMVIENKGGIVIYDSLLQ</sequence>
<dbReference type="Proteomes" id="UP000515344">
    <property type="component" value="Chromosome"/>
</dbReference>
<protein>
    <recommendedName>
        <fullName evidence="9">Beta-galactosidase</fullName>
    </recommendedName>
</protein>
<accession>A0A7G5XKI4</accession>
<dbReference type="InterPro" id="IPR006104">
    <property type="entry name" value="Glyco_hydro_2_N"/>
</dbReference>
<dbReference type="Gene3D" id="2.60.40.10">
    <property type="entry name" value="Immunoglobulins"/>
    <property type="match status" value="1"/>
</dbReference>
<dbReference type="InterPro" id="IPR006103">
    <property type="entry name" value="Glyco_hydro_2_cat"/>
</dbReference>
<evidence type="ECO:0008006" key="9">
    <source>
        <dbReference type="Google" id="ProtNLM"/>
    </source>
</evidence>
<evidence type="ECO:0000256" key="1">
    <source>
        <dbReference type="ARBA" id="ARBA00007401"/>
    </source>
</evidence>
<evidence type="ECO:0000259" key="4">
    <source>
        <dbReference type="Pfam" id="PF00703"/>
    </source>
</evidence>
<evidence type="ECO:0000313" key="8">
    <source>
        <dbReference type="Proteomes" id="UP000515344"/>
    </source>
</evidence>
<gene>
    <name evidence="7" type="ORF">H4075_07310</name>
</gene>
<proteinExistence type="inferred from homology"/>
<dbReference type="GO" id="GO:0004553">
    <property type="term" value="F:hydrolase activity, hydrolyzing O-glycosyl compounds"/>
    <property type="evidence" value="ECO:0007669"/>
    <property type="project" value="InterPro"/>
</dbReference>
<dbReference type="InterPro" id="IPR006102">
    <property type="entry name" value="Ig-like_GH2"/>
</dbReference>
<feature type="domain" description="Glycoside hydrolase family 2 immunoglobulin-like beta-sandwich" evidence="4">
    <location>
        <begin position="197"/>
        <end position="310"/>
    </location>
</feature>
<feature type="domain" description="Glycosyl hydrolases family 2 sugar binding" evidence="6">
    <location>
        <begin position="27"/>
        <end position="191"/>
    </location>
</feature>
<dbReference type="GO" id="GO:0005975">
    <property type="term" value="P:carbohydrate metabolic process"/>
    <property type="evidence" value="ECO:0007669"/>
    <property type="project" value="InterPro"/>
</dbReference>
<dbReference type="Gene3D" id="2.60.120.260">
    <property type="entry name" value="Galactose-binding domain-like"/>
    <property type="match status" value="1"/>
</dbReference>
<dbReference type="PRINTS" id="PR00132">
    <property type="entry name" value="GLHYDRLASE2"/>
</dbReference>